<name>W4G9C2_APHAT</name>
<gene>
    <name evidence="2" type="ORF">H257_10032</name>
</gene>
<protein>
    <recommendedName>
        <fullName evidence="3">Secreted protein</fullName>
    </recommendedName>
</protein>
<accession>W4G9C2</accession>
<feature type="chain" id="PRO_5004840998" description="Secreted protein" evidence="1">
    <location>
        <begin position="19"/>
        <end position="121"/>
    </location>
</feature>
<proteinExistence type="predicted"/>
<dbReference type="EMBL" id="KI913139">
    <property type="protein sequence ID" value="ETV75634.1"/>
    <property type="molecule type" value="Genomic_DNA"/>
</dbReference>
<dbReference type="RefSeq" id="XP_009834765.1">
    <property type="nucleotide sequence ID" value="XM_009836463.1"/>
</dbReference>
<reference evidence="2" key="1">
    <citation type="submission" date="2013-12" db="EMBL/GenBank/DDBJ databases">
        <title>The Genome Sequence of Aphanomyces astaci APO3.</title>
        <authorList>
            <consortium name="The Broad Institute Genomics Platform"/>
            <person name="Russ C."/>
            <person name="Tyler B."/>
            <person name="van West P."/>
            <person name="Dieguez-Uribeondo J."/>
            <person name="Young S.K."/>
            <person name="Zeng Q."/>
            <person name="Gargeya S."/>
            <person name="Fitzgerald M."/>
            <person name="Abouelleil A."/>
            <person name="Alvarado L."/>
            <person name="Chapman S.B."/>
            <person name="Gainer-Dewar J."/>
            <person name="Goldberg J."/>
            <person name="Griggs A."/>
            <person name="Gujja S."/>
            <person name="Hansen M."/>
            <person name="Howarth C."/>
            <person name="Imamovic A."/>
            <person name="Ireland A."/>
            <person name="Larimer J."/>
            <person name="McCowan C."/>
            <person name="Murphy C."/>
            <person name="Pearson M."/>
            <person name="Poon T.W."/>
            <person name="Priest M."/>
            <person name="Roberts A."/>
            <person name="Saif S."/>
            <person name="Shea T."/>
            <person name="Sykes S."/>
            <person name="Wortman J."/>
            <person name="Nusbaum C."/>
            <person name="Birren B."/>
        </authorList>
    </citation>
    <scope>NUCLEOTIDE SEQUENCE [LARGE SCALE GENOMIC DNA]</scope>
    <source>
        <strain evidence="2">APO3</strain>
    </source>
</reference>
<feature type="signal peptide" evidence="1">
    <location>
        <begin position="1"/>
        <end position="18"/>
    </location>
</feature>
<evidence type="ECO:0008006" key="3">
    <source>
        <dbReference type="Google" id="ProtNLM"/>
    </source>
</evidence>
<sequence>MFRIDVVGVWAFWGVVNASLRGQSSCGLRGVSFAVPLSVCGFSSFVEGTFEPVRSLHMMHILTATFSRCLGVGCNPLQLVVDVLSSGVVGSLGRLVVAMFLRENRLGSLGHVAALLKRVGG</sequence>
<organism evidence="2">
    <name type="scientific">Aphanomyces astaci</name>
    <name type="common">Crayfish plague agent</name>
    <dbReference type="NCBI Taxonomy" id="112090"/>
    <lineage>
        <taxon>Eukaryota</taxon>
        <taxon>Sar</taxon>
        <taxon>Stramenopiles</taxon>
        <taxon>Oomycota</taxon>
        <taxon>Saprolegniomycetes</taxon>
        <taxon>Saprolegniales</taxon>
        <taxon>Verrucalvaceae</taxon>
        <taxon>Aphanomyces</taxon>
    </lineage>
</organism>
<evidence type="ECO:0000256" key="1">
    <source>
        <dbReference type="SAM" id="SignalP"/>
    </source>
</evidence>
<evidence type="ECO:0000313" key="2">
    <source>
        <dbReference type="EMBL" id="ETV75634.1"/>
    </source>
</evidence>
<keyword evidence="1" id="KW-0732">Signal</keyword>
<dbReference type="VEuPathDB" id="FungiDB:H257_10032"/>
<dbReference type="AlphaFoldDB" id="W4G9C2"/>
<dbReference type="GeneID" id="20812028"/>